<evidence type="ECO:0000256" key="2">
    <source>
        <dbReference type="ARBA" id="ARBA00005585"/>
    </source>
</evidence>
<dbReference type="GO" id="GO:0042632">
    <property type="term" value="P:cholesterol homeostasis"/>
    <property type="evidence" value="ECO:0007669"/>
    <property type="project" value="TreeGrafter"/>
</dbReference>
<evidence type="ECO:0000256" key="16">
    <source>
        <dbReference type="SAM" id="Phobius"/>
    </source>
</evidence>
<accession>A0A9N9RS79</accession>
<keyword evidence="4" id="KW-0153">Cholesterol metabolism</keyword>
<name>A0A9N9RS79_9DIPT</name>
<evidence type="ECO:0000256" key="4">
    <source>
        <dbReference type="ARBA" id="ARBA00022548"/>
    </source>
</evidence>
<feature type="transmembrane region" description="Helical" evidence="16">
    <location>
        <begin position="1112"/>
        <end position="1132"/>
    </location>
</feature>
<feature type="transmembrane region" description="Helical" evidence="16">
    <location>
        <begin position="1164"/>
        <end position="1186"/>
    </location>
</feature>
<evidence type="ECO:0000256" key="11">
    <source>
        <dbReference type="ARBA" id="ARBA00023157"/>
    </source>
</evidence>
<dbReference type="InterPro" id="IPR032190">
    <property type="entry name" value="NPC1_N"/>
</dbReference>
<dbReference type="GO" id="GO:0030301">
    <property type="term" value="P:cholesterol transport"/>
    <property type="evidence" value="ECO:0007669"/>
    <property type="project" value="UniProtKB-ARBA"/>
</dbReference>
<feature type="domain" description="SSD" evidence="18">
    <location>
        <begin position="626"/>
        <end position="791"/>
    </location>
</feature>
<feature type="transmembrane region" description="Helical" evidence="16">
    <location>
        <begin position="354"/>
        <end position="372"/>
    </location>
</feature>
<keyword evidence="8" id="KW-0445">Lipid transport</keyword>
<dbReference type="InterPro" id="IPR000731">
    <property type="entry name" value="SSD"/>
</dbReference>
<protein>
    <recommendedName>
        <fullName evidence="18">SSD domain-containing protein</fullName>
    </recommendedName>
</protein>
<keyword evidence="7 16" id="KW-1133">Transmembrane helix</keyword>
<keyword evidence="3" id="KW-0813">Transport</keyword>
<dbReference type="Gene3D" id="1.20.1640.10">
    <property type="entry name" value="Multidrug efflux transporter AcrB transmembrane domain"/>
    <property type="match status" value="2"/>
</dbReference>
<evidence type="ECO:0000256" key="8">
    <source>
        <dbReference type="ARBA" id="ARBA00023055"/>
    </source>
</evidence>
<feature type="transmembrane region" description="Helical" evidence="16">
    <location>
        <begin position="627"/>
        <end position="648"/>
    </location>
</feature>
<keyword evidence="10 16" id="KW-0472">Membrane</keyword>
<organism evidence="19 20">
    <name type="scientific">Chironomus riparius</name>
    <dbReference type="NCBI Taxonomy" id="315576"/>
    <lineage>
        <taxon>Eukaryota</taxon>
        <taxon>Metazoa</taxon>
        <taxon>Ecdysozoa</taxon>
        <taxon>Arthropoda</taxon>
        <taxon>Hexapoda</taxon>
        <taxon>Insecta</taxon>
        <taxon>Pterygota</taxon>
        <taxon>Neoptera</taxon>
        <taxon>Endopterygota</taxon>
        <taxon>Diptera</taxon>
        <taxon>Nematocera</taxon>
        <taxon>Chironomoidea</taxon>
        <taxon>Chironomidae</taxon>
        <taxon>Chironominae</taxon>
        <taxon>Chironomus</taxon>
    </lineage>
</organism>
<feature type="chain" id="PRO_5040515098" description="SSD domain-containing protein" evidence="17">
    <location>
        <begin position="25"/>
        <end position="1298"/>
    </location>
</feature>
<keyword evidence="20" id="KW-1185">Reference proteome</keyword>
<evidence type="ECO:0000256" key="7">
    <source>
        <dbReference type="ARBA" id="ARBA00022989"/>
    </source>
</evidence>
<reference evidence="19" key="1">
    <citation type="submission" date="2022-01" db="EMBL/GenBank/DDBJ databases">
        <authorList>
            <person name="King R."/>
        </authorList>
    </citation>
    <scope>NUCLEOTIDE SEQUENCE</scope>
</reference>
<dbReference type="Pfam" id="PF16414">
    <property type="entry name" value="NPC1_N"/>
    <property type="match status" value="1"/>
</dbReference>
<keyword evidence="12" id="KW-1207">Sterol metabolism</keyword>
<keyword evidence="14" id="KW-0753">Steroid metabolism</keyword>
<dbReference type="GO" id="GO:0008203">
    <property type="term" value="P:cholesterol metabolic process"/>
    <property type="evidence" value="ECO:0007669"/>
    <property type="project" value="UniProtKB-KW"/>
</dbReference>
<keyword evidence="6 17" id="KW-0732">Signal</keyword>
<comment type="similarity">
    <text evidence="2">Belongs to the patched family.</text>
</comment>
<evidence type="ECO:0000256" key="1">
    <source>
        <dbReference type="ARBA" id="ARBA00004127"/>
    </source>
</evidence>
<evidence type="ECO:0000256" key="5">
    <source>
        <dbReference type="ARBA" id="ARBA00022692"/>
    </source>
</evidence>
<proteinExistence type="inferred from homology"/>
<feature type="transmembrane region" description="Helical" evidence="16">
    <location>
        <begin position="285"/>
        <end position="304"/>
    </location>
</feature>
<evidence type="ECO:0000256" key="17">
    <source>
        <dbReference type="SAM" id="SignalP"/>
    </source>
</evidence>
<dbReference type="EMBL" id="OU895878">
    <property type="protein sequence ID" value="CAG9801810.1"/>
    <property type="molecule type" value="Genomic_DNA"/>
</dbReference>
<evidence type="ECO:0000256" key="10">
    <source>
        <dbReference type="ARBA" id="ARBA00023136"/>
    </source>
</evidence>
<dbReference type="GO" id="GO:0005319">
    <property type="term" value="F:lipid transporter activity"/>
    <property type="evidence" value="ECO:0007669"/>
    <property type="project" value="InterPro"/>
</dbReference>
<dbReference type="PANTHER" id="PTHR45727:SF2">
    <property type="entry name" value="NPC INTRACELLULAR CHOLESTEROL TRANSPORTER 1"/>
    <property type="match status" value="1"/>
</dbReference>
<feature type="transmembrane region" description="Helical" evidence="16">
    <location>
        <begin position="689"/>
        <end position="712"/>
    </location>
</feature>
<evidence type="ECO:0000313" key="19">
    <source>
        <dbReference type="EMBL" id="CAG9801810.1"/>
    </source>
</evidence>
<keyword evidence="5 16" id="KW-0812">Transmembrane</keyword>
<gene>
    <name evidence="19" type="ORF">CHIRRI_LOCUS4731</name>
</gene>
<dbReference type="OrthoDB" id="6510177at2759"/>
<dbReference type="GO" id="GO:0005886">
    <property type="term" value="C:plasma membrane"/>
    <property type="evidence" value="ECO:0007669"/>
    <property type="project" value="TreeGrafter"/>
</dbReference>
<keyword evidence="9" id="KW-0443">Lipid metabolism</keyword>
<dbReference type="FunFam" id="1.20.1640.10:FF:000008">
    <property type="entry name" value="NPC intracellular cholesterol transporter 1"/>
    <property type="match status" value="1"/>
</dbReference>
<dbReference type="GO" id="GO:0030299">
    <property type="term" value="P:intestinal cholesterol absorption"/>
    <property type="evidence" value="ECO:0007669"/>
    <property type="project" value="TreeGrafter"/>
</dbReference>
<dbReference type="PANTHER" id="PTHR45727">
    <property type="entry name" value="NPC INTRACELLULAR CHOLESTEROL TRANSPORTER 1"/>
    <property type="match status" value="1"/>
</dbReference>
<evidence type="ECO:0000256" key="3">
    <source>
        <dbReference type="ARBA" id="ARBA00022448"/>
    </source>
</evidence>
<comment type="subcellular location">
    <subcellularLocation>
        <location evidence="1">Endomembrane system</location>
        <topology evidence="1">Multi-pass membrane protein</topology>
    </subcellularLocation>
</comment>
<evidence type="ECO:0000256" key="12">
    <source>
        <dbReference type="ARBA" id="ARBA00023166"/>
    </source>
</evidence>
<dbReference type="PROSITE" id="PS50156">
    <property type="entry name" value="SSD"/>
    <property type="match status" value="1"/>
</dbReference>
<reference evidence="19" key="2">
    <citation type="submission" date="2022-10" db="EMBL/GenBank/DDBJ databases">
        <authorList>
            <consortium name="ENA_rothamsted_submissions"/>
            <consortium name="culmorum"/>
            <person name="King R."/>
        </authorList>
    </citation>
    <scope>NUCLEOTIDE SEQUENCE</scope>
</reference>
<feature type="transmembrane region" description="Helical" evidence="16">
    <location>
        <begin position="660"/>
        <end position="683"/>
    </location>
</feature>
<evidence type="ECO:0000256" key="14">
    <source>
        <dbReference type="ARBA" id="ARBA00023221"/>
    </source>
</evidence>
<feature type="transmembrane region" description="Helical" evidence="16">
    <location>
        <begin position="767"/>
        <end position="791"/>
    </location>
</feature>
<dbReference type="Pfam" id="PF12349">
    <property type="entry name" value="Sterol-sensing"/>
    <property type="match status" value="1"/>
</dbReference>
<evidence type="ECO:0000259" key="18">
    <source>
        <dbReference type="PROSITE" id="PS50156"/>
    </source>
</evidence>
<keyword evidence="13" id="KW-0325">Glycoprotein</keyword>
<dbReference type="Proteomes" id="UP001153620">
    <property type="component" value="Chromosome 2"/>
</dbReference>
<dbReference type="Pfam" id="PF22314">
    <property type="entry name" value="NPC1_MLD"/>
    <property type="match status" value="1"/>
</dbReference>
<feature type="signal peptide" evidence="17">
    <location>
        <begin position="1"/>
        <end position="24"/>
    </location>
</feature>
<dbReference type="InterPro" id="IPR053956">
    <property type="entry name" value="NPC1_MLD"/>
</dbReference>
<dbReference type="GO" id="GO:0015485">
    <property type="term" value="F:cholesterol binding"/>
    <property type="evidence" value="ECO:0007669"/>
    <property type="project" value="TreeGrafter"/>
</dbReference>
<dbReference type="GO" id="GO:0012505">
    <property type="term" value="C:endomembrane system"/>
    <property type="evidence" value="ECO:0007669"/>
    <property type="project" value="UniProtKB-SubCell"/>
</dbReference>
<evidence type="ECO:0000313" key="20">
    <source>
        <dbReference type="Proteomes" id="UP001153620"/>
    </source>
</evidence>
<evidence type="ECO:0000256" key="6">
    <source>
        <dbReference type="ARBA" id="ARBA00022729"/>
    </source>
</evidence>
<feature type="transmembrane region" description="Helical" evidence="16">
    <location>
        <begin position="1241"/>
        <end position="1264"/>
    </location>
</feature>
<evidence type="ECO:0000256" key="15">
    <source>
        <dbReference type="ARBA" id="ARBA00034049"/>
    </source>
</evidence>
<dbReference type="SUPFAM" id="SSF82866">
    <property type="entry name" value="Multidrug efflux transporter AcrB transmembrane domain"/>
    <property type="match status" value="2"/>
</dbReference>
<evidence type="ECO:0000256" key="9">
    <source>
        <dbReference type="ARBA" id="ARBA00023098"/>
    </source>
</evidence>
<keyword evidence="11" id="KW-1015">Disulfide bond</keyword>
<feature type="transmembrane region" description="Helical" evidence="16">
    <location>
        <begin position="1207"/>
        <end position="1229"/>
    </location>
</feature>
<comment type="catalytic activity">
    <reaction evidence="15">
        <text>cholesterol(in) = cholesterol(out)</text>
        <dbReference type="Rhea" id="RHEA:39747"/>
        <dbReference type="ChEBI" id="CHEBI:16113"/>
    </reaction>
</comment>
<sequence>MQSFKLINLTLILFLTVAIGQVLSQIENKNDGKKCIWYGICDRVPSGSAEKIKNCLDYKSPRKLDESGAKALEQWCPHLVPKGKDAYTCCDNDQISELNENIKIAASLLNRCPSCMKNLVTHICDFICSPHHSDFIEVKRTKQNKQNQTYVDEIDLYVTEDYLNGTYESCKNILMPSTGQKAIDLMCGQWGAVKCSPYRWFQHMGDDKPGGEDRIPFQMNYKPIKSSDVIKADIKPLNPFFTPCSQSVDGKPACSCVDCASSCPKAQRPETKIQQEESSKYDKHLISILLIFSIGSLLFIIFAIKTSNSEIKNKRENNQQRTSFLEKTADKIEKILEDLFTSWGTFCAKHPLKIMLICLLFFICFAYGLRFLHVTTNPIELWAAPNSRSRVEKEFFDSHFGPFYRIEQVIITAKNLSEIKHPTANGIITFGPAFSREFLLNVFHIQNSIKKIDNGKLSDLCYAPFRSPYNEMEEDISNCLIQSVWGFLGDRITKKSSFYRESTVEGFKENYLDHFLRCFYNAYDATCFAPYGGPIDPAVVLGGFLKPNENLPKSPPYEKSNTVILTFLLNNYQNQKDKEAAMEWENKFVELMQNWTKNENISSILDIAFTSERSIEDELDRGSRTDIITILFSYILMFVYIAFSLGHATEFKRLMIDSKISLSLCGVIIVLASVIASSGFFGYCGVPATLIIFEVIPFLVLAVGVDNIFIMVQTHQREPRKLNETNEQHIGRTLSKVGPSILITSLSESTCFFLGALTDMPAVKAFALYAGMALLIDFLLQITCFVSLMAIDAERQNGNRWDILCCIRASKKNSSSNNEHNERVLYKFFKIFYVPFLMKKPIRIAVMLVFFAWLCSSIYVIPKIEIGLDQELSMPKDSFVLKYFQHLQKYLLIGAPTYFVLKGGMNFSNTIDQNLICGGLNCYSDSLSTQVYLASQIPESTYIAKPASSWLDDYFDWSELSNCCKHKKSNDTLFCPHTSSNCRNCKISHNEFNRPVPKDFEKYVSFFTEDNPDSSCAKGGHAAYKSAIKLNEYKTVDASYFMTYHTILKTSHDFYEALRSARKISANITKTIQSSLRLSGRAESDIEGIEVFPYSIFYVFYEQYLTMWSDTIRSLGISILSIFIVTFVLMGFDIKLSMVVVWTITMIVTNMCGLMYFWSITLNAVSLVNLVMTVGISVEFCTHLVHSFRSSNENTSLERVKDSLTRMGSSIFSGITLTKFGGIFILGFAQSQIFQVFYFRMYLGIVLFGAAHGLIFLPVLLTYVGGRKKLNNSNPSQFCEAEVPLRDMSEFSIENSKT</sequence>
<evidence type="ECO:0000256" key="13">
    <source>
        <dbReference type="ARBA" id="ARBA00023180"/>
    </source>
</evidence>
<dbReference type="InterPro" id="IPR004765">
    <property type="entry name" value="NPC1-like"/>
</dbReference>
<dbReference type="FunFam" id="1.20.1640.10:FF:000010">
    <property type="entry name" value="NPC intracellular cholesterol transporter 1"/>
    <property type="match status" value="1"/>
</dbReference>
<feature type="transmembrane region" description="Helical" evidence="16">
    <location>
        <begin position="1139"/>
        <end position="1158"/>
    </location>
</feature>
<feature type="transmembrane region" description="Helical" evidence="16">
    <location>
        <begin position="842"/>
        <end position="861"/>
    </location>
</feature>
<dbReference type="InterPro" id="IPR053958">
    <property type="entry name" value="HMGCR/SNAP/NPC1-like_SSD"/>
</dbReference>
<dbReference type="NCBIfam" id="TIGR00917">
    <property type="entry name" value="2A060601"/>
    <property type="match status" value="1"/>
</dbReference>